<evidence type="ECO:0000259" key="3">
    <source>
        <dbReference type="Pfam" id="PF03816"/>
    </source>
</evidence>
<dbReference type="PANTHER" id="PTHR33392:SF6">
    <property type="entry name" value="POLYISOPRENYL-TEICHOIC ACID--PEPTIDOGLYCAN TEICHOIC ACID TRANSFERASE TAGU"/>
    <property type="match status" value="1"/>
</dbReference>
<keyword evidence="5" id="KW-1185">Reference proteome</keyword>
<evidence type="ECO:0000313" key="5">
    <source>
        <dbReference type="Proteomes" id="UP000030982"/>
    </source>
</evidence>
<protein>
    <submittedName>
        <fullName evidence="4">Transcriptional regulator</fullName>
    </submittedName>
</protein>
<dbReference type="NCBIfam" id="TIGR00350">
    <property type="entry name" value="lytR_cpsA_psr"/>
    <property type="match status" value="1"/>
</dbReference>
<sequence length="349" mass="36759">MTASAPPTRSRRKRKRTAAFVLLGALLVVVLAAVAAIVYLGSLSQSFDTNTKKIPNAFPQESSRPAEPAPGPDGKRPVNILLVGSDSRGATGAIAESGAPSDQRSDTMMLVHVPADRQQVYVTSIMRDLWVPIPDHGSAKINAALAFGGVPLMVQTVESLLGQRLDHVAFVDFEGFKGLTDAVGGVTVNVPKAFTASQTSDIHFNAGPQTMNGEQALAFVRERYAFADGDYQRVRDQQIFMKALVSKIATPQTLTNPVTLANAVSGFSPYLTVDSGFTASAIASLGLELVNVRPSDIVTFTLPTNGTGWSTDGQSIVLLNQAATTGLADAMARGTVPTYVTANNLANGN</sequence>
<dbReference type="PANTHER" id="PTHR33392">
    <property type="entry name" value="POLYISOPRENYL-TEICHOIC ACID--PEPTIDOGLYCAN TEICHOIC ACID TRANSFERASE TAGU"/>
    <property type="match status" value="1"/>
</dbReference>
<proteinExistence type="inferred from homology"/>
<evidence type="ECO:0000313" key="4">
    <source>
        <dbReference type="EMBL" id="KHL05652.1"/>
    </source>
</evidence>
<name>A0A0B2AUG1_9MICC</name>
<dbReference type="InterPro" id="IPR050922">
    <property type="entry name" value="LytR/CpsA/Psr_CW_biosynth"/>
</dbReference>
<dbReference type="EMBL" id="JTDL01000002">
    <property type="protein sequence ID" value="KHL05652.1"/>
    <property type="molecule type" value="Genomic_DNA"/>
</dbReference>
<dbReference type="STRING" id="1338436.LK10_00460"/>
<evidence type="ECO:0000256" key="2">
    <source>
        <dbReference type="SAM" id="MobiDB-lite"/>
    </source>
</evidence>
<feature type="domain" description="Cell envelope-related transcriptional attenuator" evidence="3">
    <location>
        <begin position="104"/>
        <end position="249"/>
    </location>
</feature>
<comment type="similarity">
    <text evidence="1">Belongs to the LytR/CpsA/Psr (LCP) family.</text>
</comment>
<organism evidence="4 5">
    <name type="scientific">Sinomonas humi</name>
    <dbReference type="NCBI Taxonomy" id="1338436"/>
    <lineage>
        <taxon>Bacteria</taxon>
        <taxon>Bacillati</taxon>
        <taxon>Actinomycetota</taxon>
        <taxon>Actinomycetes</taxon>
        <taxon>Micrococcales</taxon>
        <taxon>Micrococcaceae</taxon>
        <taxon>Sinomonas</taxon>
    </lineage>
</organism>
<dbReference type="Pfam" id="PF03816">
    <property type="entry name" value="LytR_cpsA_psr"/>
    <property type="match status" value="1"/>
</dbReference>
<gene>
    <name evidence="4" type="ORF">LK10_00460</name>
</gene>
<dbReference type="InterPro" id="IPR004474">
    <property type="entry name" value="LytR_CpsA_psr"/>
</dbReference>
<dbReference type="RefSeq" id="WP_043119261.1">
    <property type="nucleotide sequence ID" value="NZ_JTDL01000002.1"/>
</dbReference>
<comment type="caution">
    <text evidence="4">The sequence shown here is derived from an EMBL/GenBank/DDBJ whole genome shotgun (WGS) entry which is preliminary data.</text>
</comment>
<feature type="region of interest" description="Disordered" evidence="2">
    <location>
        <begin position="54"/>
        <end position="77"/>
    </location>
</feature>
<dbReference type="Proteomes" id="UP000030982">
    <property type="component" value="Unassembled WGS sequence"/>
</dbReference>
<feature type="compositionally biased region" description="Polar residues" evidence="2">
    <location>
        <begin position="54"/>
        <end position="63"/>
    </location>
</feature>
<evidence type="ECO:0000256" key="1">
    <source>
        <dbReference type="ARBA" id="ARBA00006068"/>
    </source>
</evidence>
<dbReference type="AlphaFoldDB" id="A0A0B2AUG1"/>
<accession>A0A0B2AUG1</accession>
<reference evidence="4 5" key="1">
    <citation type="submission" date="2014-09" db="EMBL/GenBank/DDBJ databases">
        <title>Genome sequence of Sinomonas sp. MUSC 117.</title>
        <authorList>
            <person name="Lee L.-H."/>
        </authorList>
    </citation>
    <scope>NUCLEOTIDE SEQUENCE [LARGE SCALE GENOMIC DNA]</scope>
    <source>
        <strain evidence="4 5">MUSC 117</strain>
    </source>
</reference>
<dbReference type="Gene3D" id="3.40.630.190">
    <property type="entry name" value="LCP protein"/>
    <property type="match status" value="1"/>
</dbReference>
<dbReference type="OrthoDB" id="9782542at2"/>